<evidence type="ECO:0000313" key="1">
    <source>
        <dbReference type="EMBL" id="KAL3701656.1"/>
    </source>
</evidence>
<keyword evidence="2" id="KW-1185">Reference proteome</keyword>
<reference evidence="1 2" key="1">
    <citation type="submission" date="2024-09" db="EMBL/GenBank/DDBJ databases">
        <title>Chromosome-scale assembly of Riccia sorocarpa.</title>
        <authorList>
            <person name="Paukszto L."/>
        </authorList>
    </citation>
    <scope>NUCLEOTIDE SEQUENCE [LARGE SCALE GENOMIC DNA]</scope>
    <source>
        <strain evidence="1">LP-2024</strain>
        <tissue evidence="1">Aerial parts of the thallus</tissue>
    </source>
</reference>
<proteinExistence type="predicted"/>
<evidence type="ECO:0000313" key="2">
    <source>
        <dbReference type="Proteomes" id="UP001633002"/>
    </source>
</evidence>
<sequence>MVEAEATKKDDAVRVTEFFFRNVISRMSVGVALWAYRTAEKITTKRTPYYLTYGLNSILPIEFEVPTYRILCEERLFDEDSQDHRHQQLIKLEEDREQSKEDVAAIQQKENHDKRIRKIDVKDKDLVLLYDNRHIKFPGKLHLRWMGPY</sequence>
<accession>A0ABD3IEA7</accession>
<organism evidence="1 2">
    <name type="scientific">Riccia sorocarpa</name>
    <dbReference type="NCBI Taxonomy" id="122646"/>
    <lineage>
        <taxon>Eukaryota</taxon>
        <taxon>Viridiplantae</taxon>
        <taxon>Streptophyta</taxon>
        <taxon>Embryophyta</taxon>
        <taxon>Marchantiophyta</taxon>
        <taxon>Marchantiopsida</taxon>
        <taxon>Marchantiidae</taxon>
        <taxon>Marchantiales</taxon>
        <taxon>Ricciaceae</taxon>
        <taxon>Riccia</taxon>
    </lineage>
</organism>
<dbReference type="AlphaFoldDB" id="A0ABD3IEA7"/>
<protein>
    <submittedName>
        <fullName evidence="1">Uncharacterized protein</fullName>
    </submittedName>
</protein>
<dbReference type="PANTHER" id="PTHR48475">
    <property type="entry name" value="RIBONUCLEASE H"/>
    <property type="match status" value="1"/>
</dbReference>
<name>A0ABD3IEA7_9MARC</name>
<comment type="caution">
    <text evidence="1">The sequence shown here is derived from an EMBL/GenBank/DDBJ whole genome shotgun (WGS) entry which is preliminary data.</text>
</comment>
<dbReference type="Proteomes" id="UP001633002">
    <property type="component" value="Unassembled WGS sequence"/>
</dbReference>
<dbReference type="PANTHER" id="PTHR48475:SF1">
    <property type="entry name" value="RNASE H TYPE-1 DOMAIN-CONTAINING PROTEIN"/>
    <property type="match status" value="1"/>
</dbReference>
<gene>
    <name evidence="1" type="ORF">R1sor_019678</name>
</gene>
<dbReference type="EMBL" id="JBJQOH010000001">
    <property type="protein sequence ID" value="KAL3701656.1"/>
    <property type="molecule type" value="Genomic_DNA"/>
</dbReference>